<organism evidence="1 2">
    <name type="scientific">Candidatus Viridilinea mediisalina</name>
    <dbReference type="NCBI Taxonomy" id="2024553"/>
    <lineage>
        <taxon>Bacteria</taxon>
        <taxon>Bacillati</taxon>
        <taxon>Chloroflexota</taxon>
        <taxon>Chloroflexia</taxon>
        <taxon>Chloroflexales</taxon>
        <taxon>Chloroflexineae</taxon>
        <taxon>Oscillochloridaceae</taxon>
        <taxon>Candidatus Viridilinea</taxon>
    </lineage>
</organism>
<evidence type="ECO:0000313" key="1">
    <source>
        <dbReference type="EMBL" id="PDW04595.1"/>
    </source>
</evidence>
<dbReference type="Gene3D" id="3.30.530.20">
    <property type="match status" value="1"/>
</dbReference>
<gene>
    <name evidence="1" type="ORF">CJ255_02780</name>
</gene>
<dbReference type="SUPFAM" id="SSF55961">
    <property type="entry name" value="Bet v1-like"/>
    <property type="match status" value="1"/>
</dbReference>
<proteinExistence type="predicted"/>
<evidence type="ECO:0000313" key="2">
    <source>
        <dbReference type="Proteomes" id="UP000220527"/>
    </source>
</evidence>
<dbReference type="RefSeq" id="WP_097642578.1">
    <property type="nucleotide sequence ID" value="NZ_NQWI01000007.1"/>
</dbReference>
<dbReference type="InterPro" id="IPR019587">
    <property type="entry name" value="Polyketide_cyclase/dehydratase"/>
</dbReference>
<accession>A0A2A6RNT1</accession>
<dbReference type="AlphaFoldDB" id="A0A2A6RNT1"/>
<dbReference type="InterPro" id="IPR023393">
    <property type="entry name" value="START-like_dom_sf"/>
</dbReference>
<dbReference type="OrthoDB" id="156730at2"/>
<keyword evidence="2" id="KW-1185">Reference proteome</keyword>
<dbReference type="Pfam" id="PF10604">
    <property type="entry name" value="Polyketide_cyc2"/>
    <property type="match status" value="1"/>
</dbReference>
<name>A0A2A6RNT1_9CHLR</name>
<reference evidence="2" key="1">
    <citation type="submission" date="2017-08" db="EMBL/GenBank/DDBJ databases">
        <authorList>
            <person name="Grouzdev D.S."/>
            <person name="Gaisin V.A."/>
            <person name="Rysina M.S."/>
            <person name="Gorlenko V.M."/>
        </authorList>
    </citation>
    <scope>NUCLEOTIDE SEQUENCE [LARGE SCALE GENOMIC DNA]</scope>
    <source>
        <strain evidence="2">Kir15-3F</strain>
    </source>
</reference>
<comment type="caution">
    <text evidence="1">The sequence shown here is derived from an EMBL/GenBank/DDBJ whole genome shotgun (WGS) entry which is preliminary data.</text>
</comment>
<sequence length="161" mass="18122">MIKAVRRVFIAQTTPQAIFTALSDPQSIVEFLPRMKRAELLERDDEQRKARLVTYMGVGGFFGTIRCEGDLTWEENREIHFQVRSPLPVETHWLLTAENDGVAVEAMMGLNLEPMLGPMAAFVPERQVSDLLAGELESALAALDKRMGEIESHQRERAVAL</sequence>
<protein>
    <submittedName>
        <fullName evidence="1">Cyclase</fullName>
    </submittedName>
</protein>
<dbReference type="EMBL" id="NQWI01000007">
    <property type="protein sequence ID" value="PDW04595.1"/>
    <property type="molecule type" value="Genomic_DNA"/>
</dbReference>
<dbReference type="Proteomes" id="UP000220527">
    <property type="component" value="Unassembled WGS sequence"/>
</dbReference>